<feature type="transmembrane region" description="Helical" evidence="5">
    <location>
        <begin position="99"/>
        <end position="125"/>
    </location>
</feature>
<gene>
    <name evidence="7" type="ORF">JK363_14935</name>
</gene>
<evidence type="ECO:0000313" key="8">
    <source>
        <dbReference type="Proteomes" id="UP000634229"/>
    </source>
</evidence>
<feature type="transmembrane region" description="Helical" evidence="5">
    <location>
        <begin position="216"/>
        <end position="242"/>
    </location>
</feature>
<accession>A0ABS1NDQ9</accession>
<evidence type="ECO:0000259" key="6">
    <source>
        <dbReference type="Pfam" id="PF01061"/>
    </source>
</evidence>
<comment type="caution">
    <text evidence="7">The sequence shown here is derived from an EMBL/GenBank/DDBJ whole genome shotgun (WGS) entry which is preliminary data.</text>
</comment>
<dbReference type="Pfam" id="PF01061">
    <property type="entry name" value="ABC2_membrane"/>
    <property type="match status" value="1"/>
</dbReference>
<evidence type="ECO:0000256" key="4">
    <source>
        <dbReference type="ARBA" id="ARBA00023136"/>
    </source>
</evidence>
<proteinExistence type="predicted"/>
<feature type="transmembrane region" description="Helical" evidence="5">
    <location>
        <begin position="131"/>
        <end position="158"/>
    </location>
</feature>
<dbReference type="EMBL" id="JAERRF010000007">
    <property type="protein sequence ID" value="MBL1097946.1"/>
    <property type="molecule type" value="Genomic_DNA"/>
</dbReference>
<evidence type="ECO:0000256" key="3">
    <source>
        <dbReference type="ARBA" id="ARBA00022989"/>
    </source>
</evidence>
<keyword evidence="8" id="KW-1185">Reference proteome</keyword>
<feature type="transmembrane region" description="Helical" evidence="5">
    <location>
        <begin position="21"/>
        <end position="41"/>
    </location>
</feature>
<dbReference type="Proteomes" id="UP000634229">
    <property type="component" value="Unassembled WGS sequence"/>
</dbReference>
<keyword evidence="3 5" id="KW-1133">Transmembrane helix</keyword>
<dbReference type="RefSeq" id="WP_201875354.1">
    <property type="nucleotide sequence ID" value="NZ_JAERRF010000007.1"/>
</dbReference>
<evidence type="ECO:0000256" key="1">
    <source>
        <dbReference type="ARBA" id="ARBA00004141"/>
    </source>
</evidence>
<dbReference type="PANTHER" id="PTHR43027:SF1">
    <property type="entry name" value="DOXORUBICIN RESISTANCE ABC TRANSPORTER PERMEASE PROTEIN DRRC-RELATED"/>
    <property type="match status" value="1"/>
</dbReference>
<feature type="domain" description="ABC-2 type transporter transmembrane" evidence="6">
    <location>
        <begin position="21"/>
        <end position="208"/>
    </location>
</feature>
<keyword evidence="4 5" id="KW-0472">Membrane</keyword>
<dbReference type="InterPro" id="IPR013525">
    <property type="entry name" value="ABC2_TM"/>
</dbReference>
<feature type="transmembrane region" description="Helical" evidence="5">
    <location>
        <begin position="47"/>
        <end position="68"/>
    </location>
</feature>
<name>A0ABS1NDQ9_9ACTN</name>
<dbReference type="PANTHER" id="PTHR43027">
    <property type="entry name" value="DOXORUBICIN RESISTANCE ABC TRANSPORTER PERMEASE PROTEIN DRRC-RELATED"/>
    <property type="match status" value="1"/>
</dbReference>
<feature type="transmembrane region" description="Helical" evidence="5">
    <location>
        <begin position="170"/>
        <end position="189"/>
    </location>
</feature>
<evidence type="ECO:0000256" key="5">
    <source>
        <dbReference type="SAM" id="Phobius"/>
    </source>
</evidence>
<protein>
    <submittedName>
        <fullName evidence="7">ABC transporter permease</fullName>
    </submittedName>
</protein>
<organism evidence="7 8">
    <name type="scientific">Streptomyces coffeae</name>
    <dbReference type="NCBI Taxonomy" id="621382"/>
    <lineage>
        <taxon>Bacteria</taxon>
        <taxon>Bacillati</taxon>
        <taxon>Actinomycetota</taxon>
        <taxon>Actinomycetes</taxon>
        <taxon>Kitasatosporales</taxon>
        <taxon>Streptomycetaceae</taxon>
        <taxon>Streptomyces</taxon>
    </lineage>
</organism>
<evidence type="ECO:0000256" key="2">
    <source>
        <dbReference type="ARBA" id="ARBA00022692"/>
    </source>
</evidence>
<keyword evidence="2 5" id="KW-0812">Transmembrane</keyword>
<sequence length="254" mass="26872">MRVFTAAFRFQLALARRKPDTVHVLVTAPLFTLVFVSIGVHAHRPDFTASAVLAPVLMSLWSLALLTAGDLISQDRNRGTLEAIVATPARFATVVLGRLTAVASVALVCFAESWLVAWSCFGVVLTIAHPLVFVSCLVCSSLAMAGTASLLSAAFVLMPSARVLQNTLTYPFYLLGGLLVPVAELPGWLRPLSRLVFLSWSSDLLRASVSGPAGHWWTALAAIVGLGVAGAVSGALLIGAILRRVRRTGTLALT</sequence>
<dbReference type="InterPro" id="IPR052902">
    <property type="entry name" value="ABC-2_transporter"/>
</dbReference>
<evidence type="ECO:0000313" key="7">
    <source>
        <dbReference type="EMBL" id="MBL1097946.1"/>
    </source>
</evidence>
<comment type="subcellular location">
    <subcellularLocation>
        <location evidence="1">Membrane</location>
        <topology evidence="1">Multi-pass membrane protein</topology>
    </subcellularLocation>
</comment>
<reference evidence="7 8" key="1">
    <citation type="submission" date="2021-01" db="EMBL/GenBank/DDBJ databases">
        <title>WGS of actinomycetes isolated from Thailand.</title>
        <authorList>
            <person name="Thawai C."/>
        </authorList>
    </citation>
    <scope>NUCLEOTIDE SEQUENCE [LARGE SCALE GENOMIC DNA]</scope>
    <source>
        <strain evidence="7 8">CA1R205</strain>
    </source>
</reference>